<keyword evidence="1" id="KW-0285">Flavoprotein</keyword>
<feature type="compositionally biased region" description="Low complexity" evidence="4">
    <location>
        <begin position="22"/>
        <end position="43"/>
    </location>
</feature>
<sequence>MDRLRRTINAATAPSSDHHHQPSSSSSSSPSSSSKLATASMSSKDLAAQAKLGLSSVRSKLSRMSSPKDTEVRRKLNAWFPNTLNPVIFGAPMLGISNGTLAAEISKAGGFGLIGGGYDFNTGSAHLTALAKELTAARKVLGLEEFALTPLPVGIGFILCHESVGLFEKTVLPLLQEHSPQAVWLFAPDETKVKPGSLVRSIVEKLHDSGFMVMFQVGTVAAARQAARDGADIIIAQGVDAGGHQFASGAGVVSLVPEVVAMLGEPEFVGREIVVVAAGGISDGRGVAAALALGAEAAVMGTRFLVATEASTPDFRRKLVLETSDGGASTVKSTFHDDVQGTVIWSKLYDGRAIIGSSYQDHAKGVSLEENVKLFKDAKEAGDNSRMVTWAGTGVGLVKEASPAGDIVRDTREVAKQRIQFLQQTFL</sequence>
<evidence type="ECO:0000256" key="4">
    <source>
        <dbReference type="SAM" id="MobiDB-lite"/>
    </source>
</evidence>
<dbReference type="EMBL" id="JAUEDM010000005">
    <property type="protein sequence ID" value="KAK3316705.1"/>
    <property type="molecule type" value="Genomic_DNA"/>
</dbReference>
<dbReference type="PANTHER" id="PTHR32332">
    <property type="entry name" value="2-NITROPROPANE DIOXYGENASE"/>
    <property type="match status" value="1"/>
</dbReference>
<dbReference type="CDD" id="cd04730">
    <property type="entry name" value="NPD_like"/>
    <property type="match status" value="1"/>
</dbReference>
<dbReference type="InterPro" id="IPR004136">
    <property type="entry name" value="NMO"/>
</dbReference>
<keyword evidence="2" id="KW-0288">FMN</keyword>
<comment type="caution">
    <text evidence="5">The sequence shown here is derived from an EMBL/GenBank/DDBJ whole genome shotgun (WGS) entry which is preliminary data.</text>
</comment>
<gene>
    <name evidence="5" type="ORF">B0H66DRAFT_604980</name>
</gene>
<dbReference type="PANTHER" id="PTHR32332:SF34">
    <property type="entry name" value="2-NITROPROPANE DIOXYGENASE FAMILY, PUTATIVE-RELATED"/>
    <property type="match status" value="1"/>
</dbReference>
<evidence type="ECO:0000313" key="5">
    <source>
        <dbReference type="EMBL" id="KAK3316705.1"/>
    </source>
</evidence>
<keyword evidence="5" id="KW-0223">Dioxygenase</keyword>
<reference evidence="5" key="1">
    <citation type="journal article" date="2023" name="Mol. Phylogenet. Evol.">
        <title>Genome-scale phylogeny and comparative genomics of the fungal order Sordariales.</title>
        <authorList>
            <person name="Hensen N."/>
            <person name="Bonometti L."/>
            <person name="Westerberg I."/>
            <person name="Brannstrom I.O."/>
            <person name="Guillou S."/>
            <person name="Cros-Aarteil S."/>
            <person name="Calhoun S."/>
            <person name="Haridas S."/>
            <person name="Kuo A."/>
            <person name="Mondo S."/>
            <person name="Pangilinan J."/>
            <person name="Riley R."/>
            <person name="LaButti K."/>
            <person name="Andreopoulos B."/>
            <person name="Lipzen A."/>
            <person name="Chen C."/>
            <person name="Yan M."/>
            <person name="Daum C."/>
            <person name="Ng V."/>
            <person name="Clum A."/>
            <person name="Steindorff A."/>
            <person name="Ohm R.A."/>
            <person name="Martin F."/>
            <person name="Silar P."/>
            <person name="Natvig D.O."/>
            <person name="Lalanne C."/>
            <person name="Gautier V."/>
            <person name="Ament-Velasquez S.L."/>
            <person name="Kruys A."/>
            <person name="Hutchinson M.I."/>
            <person name="Powell A.J."/>
            <person name="Barry K."/>
            <person name="Miller A.N."/>
            <person name="Grigoriev I.V."/>
            <person name="Debuchy R."/>
            <person name="Gladieux P."/>
            <person name="Hiltunen Thoren M."/>
            <person name="Johannesson H."/>
        </authorList>
    </citation>
    <scope>NUCLEOTIDE SEQUENCE</scope>
    <source>
        <strain evidence="5">CBS 118394</strain>
    </source>
</reference>
<dbReference type="Proteomes" id="UP001283341">
    <property type="component" value="Unassembled WGS sequence"/>
</dbReference>
<organism evidence="5 6">
    <name type="scientific">Apodospora peruviana</name>
    <dbReference type="NCBI Taxonomy" id="516989"/>
    <lineage>
        <taxon>Eukaryota</taxon>
        <taxon>Fungi</taxon>
        <taxon>Dikarya</taxon>
        <taxon>Ascomycota</taxon>
        <taxon>Pezizomycotina</taxon>
        <taxon>Sordariomycetes</taxon>
        <taxon>Sordariomycetidae</taxon>
        <taxon>Sordariales</taxon>
        <taxon>Lasiosphaeriaceae</taxon>
        <taxon>Apodospora</taxon>
    </lineage>
</organism>
<evidence type="ECO:0000256" key="3">
    <source>
        <dbReference type="ARBA" id="ARBA00023002"/>
    </source>
</evidence>
<proteinExistence type="predicted"/>
<dbReference type="InterPro" id="IPR013785">
    <property type="entry name" value="Aldolase_TIM"/>
</dbReference>
<keyword evidence="3" id="KW-0560">Oxidoreductase</keyword>
<reference evidence="5" key="2">
    <citation type="submission" date="2023-06" db="EMBL/GenBank/DDBJ databases">
        <authorList>
            <consortium name="Lawrence Berkeley National Laboratory"/>
            <person name="Haridas S."/>
            <person name="Hensen N."/>
            <person name="Bonometti L."/>
            <person name="Westerberg I."/>
            <person name="Brannstrom I.O."/>
            <person name="Guillou S."/>
            <person name="Cros-Aarteil S."/>
            <person name="Calhoun S."/>
            <person name="Kuo A."/>
            <person name="Mondo S."/>
            <person name="Pangilinan J."/>
            <person name="Riley R."/>
            <person name="Labutti K."/>
            <person name="Andreopoulos B."/>
            <person name="Lipzen A."/>
            <person name="Chen C."/>
            <person name="Yanf M."/>
            <person name="Daum C."/>
            <person name="Ng V."/>
            <person name="Clum A."/>
            <person name="Steindorff A."/>
            <person name="Ohm R."/>
            <person name="Martin F."/>
            <person name="Silar P."/>
            <person name="Natvig D."/>
            <person name="Lalanne C."/>
            <person name="Gautier V."/>
            <person name="Ament-Velasquez S.L."/>
            <person name="Kruys A."/>
            <person name="Hutchinson M.I."/>
            <person name="Powell A.J."/>
            <person name="Barry K."/>
            <person name="Miller A.N."/>
            <person name="Grigoriev I.V."/>
            <person name="Debuchy R."/>
            <person name="Gladieux P."/>
            <person name="Thoren M.H."/>
            <person name="Johannesson H."/>
        </authorList>
    </citation>
    <scope>NUCLEOTIDE SEQUENCE</scope>
    <source>
        <strain evidence="5">CBS 118394</strain>
    </source>
</reference>
<evidence type="ECO:0000256" key="2">
    <source>
        <dbReference type="ARBA" id="ARBA00022643"/>
    </source>
</evidence>
<evidence type="ECO:0000313" key="6">
    <source>
        <dbReference type="Proteomes" id="UP001283341"/>
    </source>
</evidence>
<protein>
    <submittedName>
        <fullName evidence="5">FMN-dependent 2-nitropropane dioxygenase</fullName>
    </submittedName>
</protein>
<dbReference type="GO" id="GO:0018580">
    <property type="term" value="F:nitronate monooxygenase activity"/>
    <property type="evidence" value="ECO:0007669"/>
    <property type="project" value="InterPro"/>
</dbReference>
<dbReference type="Gene3D" id="3.20.20.70">
    <property type="entry name" value="Aldolase class I"/>
    <property type="match status" value="1"/>
</dbReference>
<dbReference type="SUPFAM" id="SSF51412">
    <property type="entry name" value="Inosine monophosphate dehydrogenase (IMPDH)"/>
    <property type="match status" value="1"/>
</dbReference>
<dbReference type="GO" id="GO:0051213">
    <property type="term" value="F:dioxygenase activity"/>
    <property type="evidence" value="ECO:0007669"/>
    <property type="project" value="UniProtKB-KW"/>
</dbReference>
<name>A0AAE0I1D5_9PEZI</name>
<feature type="region of interest" description="Disordered" evidence="4">
    <location>
        <begin position="1"/>
        <end position="44"/>
    </location>
</feature>
<keyword evidence="6" id="KW-1185">Reference proteome</keyword>
<dbReference type="Pfam" id="PF03060">
    <property type="entry name" value="NMO"/>
    <property type="match status" value="1"/>
</dbReference>
<evidence type="ECO:0000256" key="1">
    <source>
        <dbReference type="ARBA" id="ARBA00022630"/>
    </source>
</evidence>
<accession>A0AAE0I1D5</accession>
<dbReference type="AlphaFoldDB" id="A0AAE0I1D5"/>